<dbReference type="PROSITE" id="PS52016">
    <property type="entry name" value="TONB_DEPENDENT_REC_3"/>
    <property type="match status" value="1"/>
</dbReference>
<dbReference type="Pfam" id="PF00593">
    <property type="entry name" value="TonB_dep_Rec_b-barrel"/>
    <property type="match status" value="1"/>
</dbReference>
<evidence type="ECO:0000256" key="10">
    <source>
        <dbReference type="ARBA" id="ARBA00023077"/>
    </source>
</evidence>
<evidence type="ECO:0000256" key="5">
    <source>
        <dbReference type="ARBA" id="ARBA00022496"/>
    </source>
</evidence>
<evidence type="ECO:0000259" key="18">
    <source>
        <dbReference type="Pfam" id="PF07715"/>
    </source>
</evidence>
<dbReference type="SUPFAM" id="SSF56935">
    <property type="entry name" value="Porins"/>
    <property type="match status" value="1"/>
</dbReference>
<keyword evidence="8" id="KW-0408">Iron</keyword>
<proteinExistence type="inferred from homology"/>
<keyword evidence="5" id="KW-0410">Iron transport</keyword>
<comment type="subcellular location">
    <subcellularLocation>
        <location evidence="1 14">Cell outer membrane</location>
        <topology evidence="1 14">Multi-pass membrane protein</topology>
    </subcellularLocation>
</comment>
<evidence type="ECO:0000256" key="1">
    <source>
        <dbReference type="ARBA" id="ARBA00004571"/>
    </source>
</evidence>
<organism evidence="19 20">
    <name type="scientific">Acinetobacter marinus</name>
    <dbReference type="NCBI Taxonomy" id="281375"/>
    <lineage>
        <taxon>Bacteria</taxon>
        <taxon>Pseudomonadati</taxon>
        <taxon>Pseudomonadota</taxon>
        <taxon>Gammaproteobacteria</taxon>
        <taxon>Moraxellales</taxon>
        <taxon>Moraxellaceae</taxon>
        <taxon>Acinetobacter</taxon>
    </lineage>
</organism>
<keyword evidence="13 14" id="KW-0998">Cell outer membrane</keyword>
<keyword evidence="12 19" id="KW-0675">Receptor</keyword>
<feature type="domain" description="TonB-dependent receptor plug" evidence="18">
    <location>
        <begin position="62"/>
        <end position="162"/>
    </location>
</feature>
<dbReference type="Gene3D" id="2.40.170.20">
    <property type="entry name" value="TonB-dependent receptor, beta-barrel domain"/>
    <property type="match status" value="1"/>
</dbReference>
<dbReference type="InterPro" id="IPR000531">
    <property type="entry name" value="Beta-barrel_TonB"/>
</dbReference>
<reference evidence="20" key="1">
    <citation type="submission" date="2016-09" db="EMBL/GenBank/DDBJ databases">
        <authorList>
            <person name="Varghese N."/>
            <person name="Submissions S."/>
        </authorList>
    </citation>
    <scope>NUCLEOTIDE SEQUENCE [LARGE SCALE GENOMIC DNA]</scope>
    <source>
        <strain evidence="20">ANC 3699</strain>
    </source>
</reference>
<dbReference type="PANTHER" id="PTHR32552">
    <property type="entry name" value="FERRICHROME IRON RECEPTOR-RELATED"/>
    <property type="match status" value="1"/>
</dbReference>
<dbReference type="Gene3D" id="2.170.130.10">
    <property type="entry name" value="TonB-dependent receptor, plug domain"/>
    <property type="match status" value="1"/>
</dbReference>
<dbReference type="InterPro" id="IPR012910">
    <property type="entry name" value="Plug_dom"/>
</dbReference>
<evidence type="ECO:0000256" key="9">
    <source>
        <dbReference type="ARBA" id="ARBA00023065"/>
    </source>
</evidence>
<feature type="chain" id="PRO_5017191135" evidence="16">
    <location>
        <begin position="30"/>
        <end position="753"/>
    </location>
</feature>
<evidence type="ECO:0000313" key="19">
    <source>
        <dbReference type="EMBL" id="SDB97734.1"/>
    </source>
</evidence>
<name>A0A1G6HU51_9GAMM</name>
<keyword evidence="6 14" id="KW-0812">Transmembrane</keyword>
<dbReference type="NCBIfam" id="NF007349">
    <property type="entry name" value="PRK09840.1"/>
    <property type="match status" value="1"/>
</dbReference>
<evidence type="ECO:0000256" key="14">
    <source>
        <dbReference type="PROSITE-ProRule" id="PRU01360"/>
    </source>
</evidence>
<dbReference type="GO" id="GO:0015891">
    <property type="term" value="P:siderophore transport"/>
    <property type="evidence" value="ECO:0007669"/>
    <property type="project" value="InterPro"/>
</dbReference>
<dbReference type="InterPro" id="IPR010105">
    <property type="entry name" value="TonB_sidphr_rcpt"/>
</dbReference>
<keyword evidence="4 14" id="KW-1134">Transmembrane beta strand</keyword>
<keyword evidence="10 15" id="KW-0798">TonB box</keyword>
<evidence type="ECO:0000256" key="13">
    <source>
        <dbReference type="ARBA" id="ARBA00023237"/>
    </source>
</evidence>
<evidence type="ECO:0000256" key="15">
    <source>
        <dbReference type="RuleBase" id="RU003357"/>
    </source>
</evidence>
<keyword evidence="20" id="KW-1185">Reference proteome</keyword>
<feature type="signal peptide" evidence="16">
    <location>
        <begin position="1"/>
        <end position="29"/>
    </location>
</feature>
<evidence type="ECO:0000256" key="7">
    <source>
        <dbReference type="ARBA" id="ARBA00022729"/>
    </source>
</evidence>
<dbReference type="InterPro" id="IPR037066">
    <property type="entry name" value="Plug_dom_sf"/>
</dbReference>
<dbReference type="InterPro" id="IPR039426">
    <property type="entry name" value="TonB-dep_rcpt-like"/>
</dbReference>
<evidence type="ECO:0000256" key="2">
    <source>
        <dbReference type="ARBA" id="ARBA00009810"/>
    </source>
</evidence>
<dbReference type="AlphaFoldDB" id="A0A1G6HU51"/>
<dbReference type="GO" id="GO:0015344">
    <property type="term" value="F:siderophore uptake transmembrane transporter activity"/>
    <property type="evidence" value="ECO:0007669"/>
    <property type="project" value="TreeGrafter"/>
</dbReference>
<evidence type="ECO:0000256" key="3">
    <source>
        <dbReference type="ARBA" id="ARBA00022448"/>
    </source>
</evidence>
<evidence type="ECO:0000256" key="12">
    <source>
        <dbReference type="ARBA" id="ARBA00023170"/>
    </source>
</evidence>
<sequence>MSMIKSRKRPCASQLLAVAAAALPFATHAVDQVVELPTIEVKAEQEGYKVDKVSSSKFTQPLVDTTQTVAIIGKDILQEQSASTLTEALRNVPGVGTFALGENGRMNTGDAVTMRGFDVSNSIFVDGIRDLGNISRDVFNIEQIEVFKGAAGTDNGRTAASGSINLKSKEAQAQDFNRASIGFGSDSYSRGTVDLNQAVSDGTALRLNAMVEQADGINRDGVENKKWGIAPSLAFGLDTDTRLFLNYLHIEQDNVIDGGVSTVGLDGFDASRNPTYAAIADYLNSHPVDASTFYGSNSDFDDVKADMATLRIEHDISEQSKLSSALRWGRMTHKYLATIPMGFTVNGDAEDTLIGRSGNNGDTVNKILTSQTNLSTVFNTGSVQHNLSTGIEITQEEMDSYGYDVTVLPTSLYDPDADLESSMTRNPSYSNGQLDTYSIYAFDTLKLSPRWSVNGGVRLDHYKLNAKGISNTAGRGQPANYESFQSDTSDNLFNWKAGVLFKPTENGSIYANYSVQQQPPGTITGGDGLASSNAFAPSTSANSNNNLAMDPQKTNNAEIGTKWEFMDKRLLLSGAVFHTELSNEMTQDDDGNYYQNGKKSVQGVELGAVGQITDQWQLSAGYTYQDSEIENVTQAIGTGAVSADGSDEIPFTPTDAFTLWSTYKTDKWSIGGGTRYIGEMKKSRDGNQVGPSVVPDYWVVDAMASYQVTKNIGIQLNVNNLFDEEYIASINRGGWRYIPGAERNYRAALNFNF</sequence>
<dbReference type="GO" id="GO:0038023">
    <property type="term" value="F:signaling receptor activity"/>
    <property type="evidence" value="ECO:0007669"/>
    <property type="project" value="InterPro"/>
</dbReference>
<dbReference type="Proteomes" id="UP000242317">
    <property type="component" value="Unassembled WGS sequence"/>
</dbReference>
<dbReference type="PANTHER" id="PTHR32552:SF89">
    <property type="entry name" value="CATECHOLATE SIDEROPHORE RECEPTOR FIU"/>
    <property type="match status" value="1"/>
</dbReference>
<evidence type="ECO:0000313" key="20">
    <source>
        <dbReference type="Proteomes" id="UP000242317"/>
    </source>
</evidence>
<dbReference type="GO" id="GO:0009279">
    <property type="term" value="C:cell outer membrane"/>
    <property type="evidence" value="ECO:0007669"/>
    <property type="project" value="UniProtKB-SubCell"/>
</dbReference>
<accession>A0A1G6HU51</accession>
<dbReference type="CDD" id="cd01347">
    <property type="entry name" value="ligand_gated_channel"/>
    <property type="match status" value="1"/>
</dbReference>
<evidence type="ECO:0000256" key="8">
    <source>
        <dbReference type="ARBA" id="ARBA00023004"/>
    </source>
</evidence>
<keyword evidence="7 16" id="KW-0732">Signal</keyword>
<gene>
    <name evidence="19" type="ORF">SAMN05421749_102499</name>
</gene>
<dbReference type="OrthoDB" id="9790771at2"/>
<evidence type="ECO:0000256" key="4">
    <source>
        <dbReference type="ARBA" id="ARBA00022452"/>
    </source>
</evidence>
<keyword evidence="11 14" id="KW-0472">Membrane</keyword>
<comment type="similarity">
    <text evidence="2 14 15">Belongs to the TonB-dependent receptor family.</text>
</comment>
<dbReference type="NCBIfam" id="TIGR01783">
    <property type="entry name" value="TonB-siderophor"/>
    <property type="match status" value="1"/>
</dbReference>
<evidence type="ECO:0000256" key="6">
    <source>
        <dbReference type="ARBA" id="ARBA00022692"/>
    </source>
</evidence>
<keyword evidence="3 14" id="KW-0813">Transport</keyword>
<protein>
    <submittedName>
        <fullName evidence="19">Catecholate siderophore receptor</fullName>
    </submittedName>
</protein>
<dbReference type="Pfam" id="PF07715">
    <property type="entry name" value="Plug"/>
    <property type="match status" value="1"/>
</dbReference>
<evidence type="ECO:0000259" key="17">
    <source>
        <dbReference type="Pfam" id="PF00593"/>
    </source>
</evidence>
<dbReference type="RefSeq" id="WP_092617301.1">
    <property type="nucleotide sequence ID" value="NZ_FMYK01000002.1"/>
</dbReference>
<evidence type="ECO:0000256" key="11">
    <source>
        <dbReference type="ARBA" id="ARBA00023136"/>
    </source>
</evidence>
<evidence type="ECO:0000256" key="16">
    <source>
        <dbReference type="SAM" id="SignalP"/>
    </source>
</evidence>
<keyword evidence="9" id="KW-0406">Ion transport</keyword>
<feature type="domain" description="TonB-dependent receptor-like beta-barrel" evidence="17">
    <location>
        <begin position="257"/>
        <end position="721"/>
    </location>
</feature>
<dbReference type="InterPro" id="IPR036942">
    <property type="entry name" value="Beta-barrel_TonB_sf"/>
</dbReference>
<dbReference type="EMBL" id="FMYK01000002">
    <property type="protein sequence ID" value="SDB97734.1"/>
    <property type="molecule type" value="Genomic_DNA"/>
</dbReference>